<evidence type="ECO:0000313" key="3">
    <source>
        <dbReference type="RefSeq" id="XP_030756982.1"/>
    </source>
</evidence>
<dbReference type="PANTHER" id="PTHR24410:SF23">
    <property type="entry name" value="BTB DOMAIN-CONTAINING PROTEIN-RELATED"/>
    <property type="match status" value="1"/>
</dbReference>
<keyword evidence="2" id="KW-1185">Reference proteome</keyword>
<evidence type="ECO:0000259" key="1">
    <source>
        <dbReference type="PROSITE" id="PS50097"/>
    </source>
</evidence>
<dbReference type="AlphaFoldDB" id="A0A6J2XZT8"/>
<protein>
    <submittedName>
        <fullName evidence="3">Uncharacterized protein LOC115882871 isoform X1</fullName>
    </submittedName>
</protein>
<dbReference type="SMART" id="SM00225">
    <property type="entry name" value="BTB"/>
    <property type="match status" value="1"/>
</dbReference>
<proteinExistence type="predicted"/>
<dbReference type="InterPro" id="IPR000210">
    <property type="entry name" value="BTB/POZ_dom"/>
</dbReference>
<organism evidence="2 3">
    <name type="scientific">Sitophilus oryzae</name>
    <name type="common">Rice weevil</name>
    <name type="synonym">Curculio oryzae</name>
    <dbReference type="NCBI Taxonomy" id="7048"/>
    <lineage>
        <taxon>Eukaryota</taxon>
        <taxon>Metazoa</taxon>
        <taxon>Ecdysozoa</taxon>
        <taxon>Arthropoda</taxon>
        <taxon>Hexapoda</taxon>
        <taxon>Insecta</taxon>
        <taxon>Pterygota</taxon>
        <taxon>Neoptera</taxon>
        <taxon>Endopterygota</taxon>
        <taxon>Coleoptera</taxon>
        <taxon>Polyphaga</taxon>
        <taxon>Cucujiformia</taxon>
        <taxon>Curculionidae</taxon>
        <taxon>Dryophthorinae</taxon>
        <taxon>Sitophilus</taxon>
    </lineage>
</organism>
<name>A0A6J2XZT8_SITOR</name>
<dbReference type="SUPFAM" id="SSF54695">
    <property type="entry name" value="POZ domain"/>
    <property type="match status" value="1"/>
</dbReference>
<sequence>MNKNGIKPVKYAVHWETHPQNFVKNVCGLMEHQSLVDVVICCGNNTIQTHKFILAANSPLFREEFEKNPSIEQILIRGCDFSVLKSVVEMMYCGQTVIMEENIKFLVAMVKMLEMKNLENLFKEHASCAEEVFLPKPQFLTKKPKYPAFTYQLPTTTVPQNGCLASVKVLTSEQNTSDIAVIDPEDATAAVVSTVQNGNAAFKPINFDVTLPDPVTAGFKQFRGKRTLKQQAEQACVKEAQASRLALASLQKEIAVAPQANNFIIEETYAETTVENFIPHHEQTYGDVMNYSNNMHNRSSMEKSMFIPGTLPQNNLSNLATYSSLIQGDKKSSFANEKLKMILGTDVPSNVEIMYKDARGNFVPVNEEVLQSLATKEGIQYQVVDEDGRVSELQELRVLDKLINNVPENLSSNEDIIDITKPSVEVGDFLKDTQSALNVKDGLCSLVTKSGNEISLSQPINIIPLSGEMHHKATIKTDVDFSPDIFFADLDTGNVQNEITIVGDNFTPQPETKMS</sequence>
<dbReference type="GeneID" id="115882871"/>
<dbReference type="PANTHER" id="PTHR24410">
    <property type="entry name" value="HL07962P-RELATED"/>
    <property type="match status" value="1"/>
</dbReference>
<dbReference type="CDD" id="cd18186">
    <property type="entry name" value="BTB_POZ_ZBTB_KLHL-like"/>
    <property type="match status" value="1"/>
</dbReference>
<dbReference type="RefSeq" id="XP_030756982.1">
    <property type="nucleotide sequence ID" value="XM_030901122.1"/>
</dbReference>
<dbReference type="InParanoid" id="A0A6J2XZT8"/>
<dbReference type="Proteomes" id="UP000504635">
    <property type="component" value="Unplaced"/>
</dbReference>
<gene>
    <name evidence="3" type="primary">LOC115882871</name>
</gene>
<dbReference type="InterPro" id="IPR051481">
    <property type="entry name" value="BTB-POZ/Galectin-3-binding"/>
</dbReference>
<feature type="domain" description="BTB" evidence="1">
    <location>
        <begin position="36"/>
        <end position="100"/>
    </location>
</feature>
<dbReference type="Gene3D" id="3.30.710.10">
    <property type="entry name" value="Potassium Channel Kv1.1, Chain A"/>
    <property type="match status" value="1"/>
</dbReference>
<dbReference type="KEGG" id="soy:115882871"/>
<reference evidence="3" key="1">
    <citation type="submission" date="2025-08" db="UniProtKB">
        <authorList>
            <consortium name="RefSeq"/>
        </authorList>
    </citation>
    <scope>IDENTIFICATION</scope>
    <source>
        <tissue evidence="3">Gonads</tissue>
    </source>
</reference>
<dbReference type="OrthoDB" id="6678352at2759"/>
<dbReference type="Pfam" id="PF00651">
    <property type="entry name" value="BTB"/>
    <property type="match status" value="1"/>
</dbReference>
<dbReference type="InterPro" id="IPR011333">
    <property type="entry name" value="SKP1/BTB/POZ_sf"/>
</dbReference>
<accession>A0A6J2XZT8</accession>
<evidence type="ECO:0000313" key="2">
    <source>
        <dbReference type="Proteomes" id="UP000504635"/>
    </source>
</evidence>
<dbReference type="PROSITE" id="PS50097">
    <property type="entry name" value="BTB"/>
    <property type="match status" value="1"/>
</dbReference>